<dbReference type="EC" id="1.1.1.122" evidence="2"/>
<dbReference type="SUPFAM" id="SSF51430">
    <property type="entry name" value="NAD(P)-linked oxidoreductase"/>
    <property type="match status" value="1"/>
</dbReference>
<dbReference type="InterPro" id="IPR036812">
    <property type="entry name" value="NAD(P)_OxRdtase_dom_sf"/>
</dbReference>
<name>A0A7W9FPJ7_9HYPH</name>
<evidence type="ECO:0000313" key="2">
    <source>
        <dbReference type="EMBL" id="MBB5754512.1"/>
    </source>
</evidence>
<evidence type="ECO:0000313" key="3">
    <source>
        <dbReference type="Proteomes" id="UP000523821"/>
    </source>
</evidence>
<dbReference type="PANTHER" id="PTHR42686">
    <property type="entry name" value="GH17980P-RELATED"/>
    <property type="match status" value="1"/>
</dbReference>
<dbReference type="GO" id="GO:0005829">
    <property type="term" value="C:cytosol"/>
    <property type="evidence" value="ECO:0007669"/>
    <property type="project" value="TreeGrafter"/>
</dbReference>
<proteinExistence type="predicted"/>
<comment type="caution">
    <text evidence="2">The sequence shown here is derived from an EMBL/GenBank/DDBJ whole genome shotgun (WGS) entry which is preliminary data.</text>
</comment>
<dbReference type="InterPro" id="IPR020471">
    <property type="entry name" value="AKR"/>
</dbReference>
<dbReference type="InterPro" id="IPR023210">
    <property type="entry name" value="NADP_OxRdtase_dom"/>
</dbReference>
<dbReference type="AlphaFoldDB" id="A0A7W9FPJ7"/>
<organism evidence="2 3">
    <name type="scientific">Prosthecomicrobium pneumaticum</name>
    <dbReference type="NCBI Taxonomy" id="81895"/>
    <lineage>
        <taxon>Bacteria</taxon>
        <taxon>Pseudomonadati</taxon>
        <taxon>Pseudomonadota</taxon>
        <taxon>Alphaproteobacteria</taxon>
        <taxon>Hyphomicrobiales</taxon>
        <taxon>Kaistiaceae</taxon>
        <taxon>Prosthecomicrobium</taxon>
    </lineage>
</organism>
<dbReference type="EMBL" id="JACHOO010000008">
    <property type="protein sequence ID" value="MBB5754512.1"/>
    <property type="molecule type" value="Genomic_DNA"/>
</dbReference>
<evidence type="ECO:0000259" key="1">
    <source>
        <dbReference type="Pfam" id="PF00248"/>
    </source>
</evidence>
<dbReference type="PANTHER" id="PTHR42686:SF1">
    <property type="entry name" value="GH17980P-RELATED"/>
    <property type="match status" value="1"/>
</dbReference>
<feature type="domain" description="NADP-dependent oxidoreductase" evidence="1">
    <location>
        <begin position="22"/>
        <end position="328"/>
    </location>
</feature>
<reference evidence="2 3" key="1">
    <citation type="submission" date="2020-08" db="EMBL/GenBank/DDBJ databases">
        <title>Genomic Encyclopedia of Type Strains, Phase IV (KMG-IV): sequencing the most valuable type-strain genomes for metagenomic binning, comparative biology and taxonomic classification.</title>
        <authorList>
            <person name="Goeker M."/>
        </authorList>
    </citation>
    <scope>NUCLEOTIDE SEQUENCE [LARGE SCALE GENOMIC DNA]</scope>
    <source>
        <strain evidence="2 3">DSM 16268</strain>
    </source>
</reference>
<keyword evidence="2" id="KW-0560">Oxidoreductase</keyword>
<dbReference type="Pfam" id="PF00248">
    <property type="entry name" value="Aldo_ket_red"/>
    <property type="match status" value="1"/>
</dbReference>
<dbReference type="Gene3D" id="3.20.20.100">
    <property type="entry name" value="NADP-dependent oxidoreductase domain"/>
    <property type="match status" value="1"/>
</dbReference>
<dbReference type="Proteomes" id="UP000523821">
    <property type="component" value="Unassembled WGS sequence"/>
</dbReference>
<gene>
    <name evidence="2" type="ORF">GGQ63_003598</name>
</gene>
<accession>A0A7W9FPJ7</accession>
<keyword evidence="3" id="KW-1185">Reference proteome</keyword>
<dbReference type="RefSeq" id="WP_183857947.1">
    <property type="nucleotide sequence ID" value="NZ_JACHOO010000008.1"/>
</dbReference>
<sequence length="343" mass="37141">MNDLLSTRRKVGSTTLGVPGFGFGSAHIGEMYAVVDEADSRATLDAAWDVGVRLYDTAPWYGRGLSEHRIGGLLRTKPRDEFVVTTKVGRTLHRPKDPKNFDRSPWKGGLNFEVHFDYSYDGIMRSYEQALQRLALDTVDALIIHDLDAQYHPVGYEEHRKALRDTGMKALEELKRSGDIQAYGMGINTDEALENTATQVDLDFVLVAMPYTLLDQASLERGMATCVKRNVSVIIGAPFASGILVTGSKSNAKYGYASAPPEVQAKVRALEAVAEAHHVPLSAAALQFVLAHPAVVATIPGAVRPSEVKENVAALALPIPAAFWSDLKTQGLIHPDAPVPAGA</sequence>
<protein>
    <submittedName>
        <fullName evidence="2">D-threo-aldose 1-dehydrogenase</fullName>
        <ecNumber evidence="2">1.1.1.122</ecNumber>
    </submittedName>
</protein>
<dbReference type="GO" id="GO:0047834">
    <property type="term" value="F:D-threo-aldose 1-dehydrogenase activity"/>
    <property type="evidence" value="ECO:0007669"/>
    <property type="project" value="UniProtKB-EC"/>
</dbReference>